<dbReference type="WBParaSite" id="ASIM_0001518601-mRNA-1">
    <property type="protein sequence ID" value="ASIM_0001518601-mRNA-1"/>
    <property type="gene ID" value="ASIM_0001518601"/>
</dbReference>
<name>A0A0M3K2N1_ANISI</name>
<evidence type="ECO:0000313" key="4">
    <source>
        <dbReference type="Proteomes" id="UP000267096"/>
    </source>
</evidence>
<feature type="region of interest" description="Disordered" evidence="2">
    <location>
        <begin position="325"/>
        <end position="345"/>
    </location>
</feature>
<organism evidence="5">
    <name type="scientific">Anisakis simplex</name>
    <name type="common">Herring worm</name>
    <dbReference type="NCBI Taxonomy" id="6269"/>
    <lineage>
        <taxon>Eukaryota</taxon>
        <taxon>Metazoa</taxon>
        <taxon>Ecdysozoa</taxon>
        <taxon>Nematoda</taxon>
        <taxon>Chromadorea</taxon>
        <taxon>Rhabditida</taxon>
        <taxon>Spirurina</taxon>
        <taxon>Ascaridomorpha</taxon>
        <taxon>Ascaridoidea</taxon>
        <taxon>Anisakidae</taxon>
        <taxon>Anisakis</taxon>
        <taxon>Anisakis simplex complex</taxon>
    </lineage>
</organism>
<proteinExistence type="predicted"/>
<keyword evidence="4" id="KW-1185">Reference proteome</keyword>
<evidence type="ECO:0000256" key="1">
    <source>
        <dbReference type="SAM" id="Coils"/>
    </source>
</evidence>
<feature type="coiled-coil region" evidence="1">
    <location>
        <begin position="67"/>
        <end position="97"/>
    </location>
</feature>
<feature type="region of interest" description="Disordered" evidence="2">
    <location>
        <begin position="265"/>
        <end position="310"/>
    </location>
</feature>
<feature type="compositionally biased region" description="Basic and acidic residues" evidence="2">
    <location>
        <begin position="1"/>
        <end position="18"/>
    </location>
</feature>
<evidence type="ECO:0000313" key="5">
    <source>
        <dbReference type="WBParaSite" id="ASIM_0001518601-mRNA-1"/>
    </source>
</evidence>
<accession>A0A0M3K2N1</accession>
<gene>
    <name evidence="3" type="ORF">ASIM_LOCUS14596</name>
</gene>
<dbReference type="EMBL" id="UYRR01031830">
    <property type="protein sequence ID" value="VDK52863.1"/>
    <property type="molecule type" value="Genomic_DNA"/>
</dbReference>
<protein>
    <submittedName>
        <fullName evidence="5">Trichohyalin</fullName>
    </submittedName>
</protein>
<feature type="region of interest" description="Disordered" evidence="2">
    <location>
        <begin position="1"/>
        <end position="26"/>
    </location>
</feature>
<dbReference type="PANTHER" id="PTHR22084">
    <property type="entry name" value="GEX INTERACTING PROTEIN PROTEIN 4"/>
    <property type="match status" value="1"/>
</dbReference>
<evidence type="ECO:0000313" key="3">
    <source>
        <dbReference type="EMBL" id="VDK52863.1"/>
    </source>
</evidence>
<sequence>MKRSLDEKQMNLHGDDNNVFRYTNKNKVVTPEKREKDMAKRAKQAEAARLRYHRLSAEEKRELNVKRTLAQKRKRQREKEMEELEELLRQTNDIQEDPEITEQLREKRMRARWAEAARSRYQRMSSEERRAHNNRRRMRQIAAAEGLKGPDGQPISGRVSIEGVQSFDSAIHTTVHTQLKDEEAIRRHIKEQNAKKAEAARLRYHRMSEEEKRAYNQRRTEAFRRRRMEEEMLLAMPIGRINGEALDRAQQIVVRNAKRAEAARLRYQRMTPEQRKAYNQKRYTPKRKRESAEHEQNGTNRGRKKTQDDFDALTTLERDVIKRTQQAQQALMRQQRNPPNATTTTTYLSATPIQGIQGTPVGSVVQCATTQNLGTIQTVGNMNSSHIQQQQNQQQQQSQQQQQQITQLPQVQHVQHQQQIQQQAQQQSTQNQNQQQQQQTATQQNQQHQNQIQYTSLQLSNSTPMMVNQHLQSQQQMVNPYTTV</sequence>
<dbReference type="Proteomes" id="UP000267096">
    <property type="component" value="Unassembled WGS sequence"/>
</dbReference>
<reference evidence="5" key="1">
    <citation type="submission" date="2017-02" db="UniProtKB">
        <authorList>
            <consortium name="WormBaseParasite"/>
        </authorList>
    </citation>
    <scope>IDENTIFICATION</scope>
</reference>
<dbReference type="PANTHER" id="PTHR22084:SF4">
    <property type="entry name" value="BZIP DOMAIN-CONTAINING PROTEIN"/>
    <property type="match status" value="1"/>
</dbReference>
<dbReference type="OrthoDB" id="5816839at2759"/>
<feature type="coiled-coil region" evidence="1">
    <location>
        <begin position="417"/>
        <end position="451"/>
    </location>
</feature>
<keyword evidence="1" id="KW-0175">Coiled coil</keyword>
<evidence type="ECO:0000256" key="2">
    <source>
        <dbReference type="SAM" id="MobiDB-lite"/>
    </source>
</evidence>
<reference evidence="3 4" key="2">
    <citation type="submission" date="2018-11" db="EMBL/GenBank/DDBJ databases">
        <authorList>
            <consortium name="Pathogen Informatics"/>
        </authorList>
    </citation>
    <scope>NUCLEOTIDE SEQUENCE [LARGE SCALE GENOMIC DNA]</scope>
</reference>
<dbReference type="AlphaFoldDB" id="A0A0M3K2N1"/>